<dbReference type="Pfam" id="PF11154">
    <property type="entry name" value="DUF2934"/>
    <property type="match status" value="1"/>
</dbReference>
<feature type="region of interest" description="Disordered" evidence="1">
    <location>
        <begin position="1"/>
        <end position="84"/>
    </location>
</feature>
<gene>
    <name evidence="2" type="ordered locus">Rleg2_5257</name>
</gene>
<organism evidence="2 3">
    <name type="scientific">Rhizobium leguminosarum bv. trifolii (strain WSM2304)</name>
    <dbReference type="NCBI Taxonomy" id="395492"/>
    <lineage>
        <taxon>Bacteria</taxon>
        <taxon>Pseudomonadati</taxon>
        <taxon>Pseudomonadota</taxon>
        <taxon>Alphaproteobacteria</taxon>
        <taxon>Hyphomicrobiales</taxon>
        <taxon>Rhizobiaceae</taxon>
        <taxon>Rhizobium/Agrobacterium group</taxon>
        <taxon>Rhizobium</taxon>
    </lineage>
</organism>
<keyword evidence="3" id="KW-1185">Reference proteome</keyword>
<dbReference type="Proteomes" id="UP000008330">
    <property type="component" value="Plasmid pRLG201"/>
</dbReference>
<evidence type="ECO:0000313" key="3">
    <source>
        <dbReference type="Proteomes" id="UP000008330"/>
    </source>
</evidence>
<protein>
    <recommendedName>
        <fullName evidence="4">DUF2934 domain-containing protein</fullName>
    </recommendedName>
</protein>
<evidence type="ECO:0000313" key="2">
    <source>
        <dbReference type="EMBL" id="ACI58446.1"/>
    </source>
</evidence>
<feature type="compositionally biased region" description="Polar residues" evidence="1">
    <location>
        <begin position="37"/>
        <end position="47"/>
    </location>
</feature>
<evidence type="ECO:0000256" key="1">
    <source>
        <dbReference type="SAM" id="MobiDB-lite"/>
    </source>
</evidence>
<sequence length="84" mass="9238">MDDEIRKAAYKRWEDEGHPEGQHERHWREAEEEVRSKSTGVPQTWSSDHGGGVNPPSEGSALSEPSSANEPGSLKPGELASENK</sequence>
<feature type="compositionally biased region" description="Basic and acidic residues" evidence="1">
    <location>
        <begin position="1"/>
        <end position="36"/>
    </location>
</feature>
<accession>A0ABF7QWC8</accession>
<evidence type="ECO:0008006" key="4">
    <source>
        <dbReference type="Google" id="ProtNLM"/>
    </source>
</evidence>
<dbReference type="EMBL" id="CP001192">
    <property type="protein sequence ID" value="ACI58446.1"/>
    <property type="molecule type" value="Genomic_DNA"/>
</dbReference>
<dbReference type="KEGG" id="rlt:Rleg2_5257"/>
<dbReference type="RefSeq" id="WP_012556105.1">
    <property type="nucleotide sequence ID" value="NC_011368.1"/>
</dbReference>
<geneLocation type="plasmid" evidence="2 3">
    <name>pRLG201</name>
</geneLocation>
<dbReference type="AlphaFoldDB" id="A0ABF7QWC8"/>
<name>A0ABF7QWC8_RHILW</name>
<proteinExistence type="predicted"/>
<reference evidence="2 3" key="1">
    <citation type="journal article" date="2010" name="Stand. Genomic Sci.">
        <title>Complete genome sequence of Rhizobium leguminosarum bv trifolii strain WSM2304, an effective microsymbiont of the South American clover Trifolium polymorphum.</title>
        <authorList>
            <person name="Reeve W."/>
            <person name="O'Hara G."/>
            <person name="Chain P."/>
            <person name="Ardley J."/>
            <person name="Brau L."/>
            <person name="Nandesena K."/>
            <person name="Tiwari R."/>
            <person name="Malfatti S."/>
            <person name="Kiss H."/>
            <person name="Lapidus A."/>
            <person name="Copeland A."/>
            <person name="Nolan M."/>
            <person name="Land M."/>
            <person name="Ivanova N."/>
            <person name="Mavromatis K."/>
            <person name="Markowitz V."/>
            <person name="Kyrpides N."/>
            <person name="Melino V."/>
            <person name="Denton M."/>
            <person name="Yates R."/>
            <person name="Howieson J."/>
        </authorList>
    </citation>
    <scope>NUCLEOTIDE SEQUENCE [LARGE SCALE GENOMIC DNA]</scope>
    <source>
        <strain evidence="2 3">WSM2304</strain>
    </source>
</reference>
<keyword evidence="2" id="KW-0614">Plasmid</keyword>
<dbReference type="InterPro" id="IPR021327">
    <property type="entry name" value="DUF2934"/>
</dbReference>